<comment type="caution">
    <text evidence="1">The sequence shown here is derived from an EMBL/GenBank/DDBJ whole genome shotgun (WGS) entry which is preliminary data.</text>
</comment>
<dbReference type="RefSeq" id="WP_065685472.1">
    <property type="nucleotide sequence ID" value="NZ_JACBIV010000052.1"/>
</dbReference>
<accession>A0AAW3WX71</accession>
<reference evidence="1" key="1">
    <citation type="submission" date="2020-08" db="EMBL/GenBank/DDBJ databases">
        <title>Food and environmental bacterial isolates.</title>
        <authorList>
            <person name="Richter L."/>
            <person name="Du Plessis E.M."/>
            <person name="Duvenage S."/>
            <person name="Allam M."/>
            <person name="Korsten L."/>
        </authorList>
    </citation>
    <scope>NUCLEOTIDE SEQUENCE</scope>
    <source>
        <strain evidence="1">UPMP2127</strain>
    </source>
</reference>
<dbReference type="Proteomes" id="UP000659084">
    <property type="component" value="Unassembled WGS sequence"/>
</dbReference>
<name>A0AAW3WX71_SERFO</name>
<proteinExistence type="predicted"/>
<protein>
    <submittedName>
        <fullName evidence="1">Uncharacterized protein</fullName>
    </submittedName>
</protein>
<organism evidence="1 2">
    <name type="scientific">Serratia fonticola</name>
    <dbReference type="NCBI Taxonomy" id="47917"/>
    <lineage>
        <taxon>Bacteria</taxon>
        <taxon>Pseudomonadati</taxon>
        <taxon>Pseudomonadota</taxon>
        <taxon>Gammaproteobacteria</taxon>
        <taxon>Enterobacterales</taxon>
        <taxon>Yersiniaceae</taxon>
        <taxon>Serratia</taxon>
    </lineage>
</organism>
<evidence type="ECO:0000313" key="2">
    <source>
        <dbReference type="Proteomes" id="UP000659084"/>
    </source>
</evidence>
<dbReference type="EMBL" id="JACNYO010000040">
    <property type="protein sequence ID" value="MBC3215320.1"/>
    <property type="molecule type" value="Genomic_DNA"/>
</dbReference>
<evidence type="ECO:0000313" key="1">
    <source>
        <dbReference type="EMBL" id="MBC3215320.1"/>
    </source>
</evidence>
<sequence>MFLTTDNLESWLFHEVKRRFDNLNFFGCPEMDVVQEQRMVHYSRTGQWPDFSSKSFHWTSHIATTVGNAYENTGAALPYTDIFLLKLGFSNAWNLTDVGRGKVSPVSSINFTGIAGVEFALDLNEKWLSTHNVTLPLSTDYIGHIKLSVNESNEFIKRLD</sequence>
<gene>
    <name evidence="1" type="ORF">H8J20_24620</name>
</gene>
<dbReference type="AlphaFoldDB" id="A0AAW3WX71"/>